<dbReference type="AlphaFoldDB" id="A0A9P3U138"/>
<name>A0A9P3U138_CLODI</name>
<comment type="similarity">
    <text evidence="2">Belongs to the flagella basal body rod proteins family.</text>
</comment>
<organism evidence="7 8">
    <name type="scientific">Clostridioides difficile</name>
    <name type="common">Peptoclostridium difficile</name>
    <dbReference type="NCBI Taxonomy" id="1496"/>
    <lineage>
        <taxon>Bacteria</taxon>
        <taxon>Bacillati</taxon>
        <taxon>Bacillota</taxon>
        <taxon>Clostridia</taxon>
        <taxon>Peptostreptococcales</taxon>
        <taxon>Peptostreptococcaceae</taxon>
        <taxon>Clostridioides</taxon>
    </lineage>
</organism>
<dbReference type="Proteomes" id="UP000879542">
    <property type="component" value="Unassembled WGS sequence"/>
</dbReference>
<evidence type="ECO:0000313" key="7">
    <source>
        <dbReference type="EMBL" id="HBH2619705.1"/>
    </source>
</evidence>
<comment type="function">
    <text evidence="5">Structural component of flagellum, the bacterial motility apparatus. Part of the rod structure of flagellar basal body.</text>
</comment>
<keyword evidence="7" id="KW-0966">Cell projection</keyword>
<dbReference type="InterPro" id="IPR019776">
    <property type="entry name" value="Flagellar_basal_body_rod_CS"/>
</dbReference>
<reference evidence="7" key="2">
    <citation type="submission" date="2021-06" db="EMBL/GenBank/DDBJ databases">
        <authorList>
            <consortium name="NCBI Pathogen Detection Project"/>
        </authorList>
    </citation>
    <scope>NUCLEOTIDE SEQUENCE</scope>
    <source>
        <strain evidence="7">Clostridioides</strain>
    </source>
</reference>
<evidence type="ECO:0000256" key="4">
    <source>
        <dbReference type="ARBA" id="ARBA00023143"/>
    </source>
</evidence>
<dbReference type="PROSITE" id="PS00588">
    <property type="entry name" value="FLAGELLA_BB_ROD"/>
    <property type="match status" value="1"/>
</dbReference>
<protein>
    <recommendedName>
        <fullName evidence="3">Flagellar basal body rod protein FlgB</fullName>
    </recommendedName>
</protein>
<gene>
    <name evidence="7" type="primary">flgB</name>
    <name evidence="7" type="ORF">KRQ00_001456</name>
</gene>
<dbReference type="InterPro" id="IPR001444">
    <property type="entry name" value="Flag_bb_rod_N"/>
</dbReference>
<dbReference type="GO" id="GO:0030694">
    <property type="term" value="C:bacterial-type flagellum basal body, rod"/>
    <property type="evidence" value="ECO:0007669"/>
    <property type="project" value="InterPro"/>
</dbReference>
<proteinExistence type="inferred from homology"/>
<keyword evidence="7" id="KW-0969">Cilium</keyword>
<evidence type="ECO:0000259" key="6">
    <source>
        <dbReference type="Pfam" id="PF00460"/>
    </source>
</evidence>
<reference evidence="7" key="1">
    <citation type="journal article" date="2018" name="Genome Biol.">
        <title>SKESA: strategic k-mer extension for scrupulous assemblies.</title>
        <authorList>
            <person name="Souvorov A."/>
            <person name="Agarwala R."/>
            <person name="Lipman D.J."/>
        </authorList>
    </citation>
    <scope>NUCLEOTIDE SEQUENCE</scope>
    <source>
        <strain evidence="7">Clostridioides</strain>
    </source>
</reference>
<comment type="subcellular location">
    <subcellularLocation>
        <location evidence="1">Bacterial flagellum basal body</location>
    </subcellularLocation>
</comment>
<accession>A0A9P3U138</accession>
<evidence type="ECO:0000256" key="2">
    <source>
        <dbReference type="ARBA" id="ARBA00009677"/>
    </source>
</evidence>
<feature type="domain" description="Flagellar basal body rod protein N-terminal" evidence="6">
    <location>
        <begin position="11"/>
        <end position="34"/>
    </location>
</feature>
<dbReference type="PIRSF" id="PIRSF002889">
    <property type="entry name" value="Rod_FlgB"/>
    <property type="match status" value="1"/>
</dbReference>
<evidence type="ECO:0000313" key="8">
    <source>
        <dbReference type="Proteomes" id="UP000879542"/>
    </source>
</evidence>
<dbReference type="GO" id="GO:0071978">
    <property type="term" value="P:bacterial-type flagellum-dependent swarming motility"/>
    <property type="evidence" value="ECO:0007669"/>
    <property type="project" value="TreeGrafter"/>
</dbReference>
<dbReference type="PANTHER" id="PTHR30435:SF12">
    <property type="entry name" value="FLAGELLAR BASAL BODY ROD PROTEIN FLGB"/>
    <property type="match status" value="1"/>
</dbReference>
<dbReference type="PANTHER" id="PTHR30435">
    <property type="entry name" value="FLAGELLAR PROTEIN"/>
    <property type="match status" value="1"/>
</dbReference>
<dbReference type="Pfam" id="PF00460">
    <property type="entry name" value="Flg_bb_rod"/>
    <property type="match status" value="1"/>
</dbReference>
<dbReference type="RefSeq" id="WP_021387536.1">
    <property type="nucleotide sequence ID" value="NZ_AP025558.1"/>
</dbReference>
<comment type="caution">
    <text evidence="7">The sequence shown here is derived from an EMBL/GenBank/DDBJ whole genome shotgun (WGS) entry which is preliminary data.</text>
</comment>
<evidence type="ECO:0000256" key="1">
    <source>
        <dbReference type="ARBA" id="ARBA00004117"/>
    </source>
</evidence>
<keyword evidence="7" id="KW-0282">Flagellum</keyword>
<keyword evidence="4" id="KW-0975">Bacterial flagellum</keyword>
<evidence type="ECO:0000256" key="3">
    <source>
        <dbReference type="ARBA" id="ARBA00014376"/>
    </source>
</evidence>
<evidence type="ECO:0000256" key="5">
    <source>
        <dbReference type="ARBA" id="ARBA00024934"/>
    </source>
</evidence>
<sequence>MNTYDIIKMGLDATNLRSQTIANNIANINTEGYKRHYITFEETLNDTMPKIEEKTDNSKGLRVDGNNVDIEEEKVNQAMATLQYNALISFANGKIAMTKSIISGR</sequence>
<dbReference type="InterPro" id="IPR006300">
    <property type="entry name" value="FlgB"/>
</dbReference>
<dbReference type="EMBL" id="DAEQIJ010000005">
    <property type="protein sequence ID" value="HBH2619705.1"/>
    <property type="molecule type" value="Genomic_DNA"/>
</dbReference>